<protein>
    <submittedName>
        <fullName evidence="7">GMC oxidoreductase family protein</fullName>
    </submittedName>
</protein>
<dbReference type="InterPro" id="IPR036188">
    <property type="entry name" value="FAD/NAD-bd_sf"/>
</dbReference>
<dbReference type="eggNOG" id="COG2303">
    <property type="taxonomic scope" value="Bacteria"/>
</dbReference>
<name>L0WDM5_9GAMM</name>
<dbReference type="Pfam" id="PF00732">
    <property type="entry name" value="GMC_oxred_N"/>
    <property type="match status" value="1"/>
</dbReference>
<dbReference type="PANTHER" id="PTHR46056:SF12">
    <property type="entry name" value="LONG-CHAIN-ALCOHOL OXIDASE"/>
    <property type="match status" value="1"/>
</dbReference>
<dbReference type="GO" id="GO:0016614">
    <property type="term" value="F:oxidoreductase activity, acting on CH-OH group of donors"/>
    <property type="evidence" value="ECO:0007669"/>
    <property type="project" value="InterPro"/>
</dbReference>
<evidence type="ECO:0000256" key="4">
    <source>
        <dbReference type="ARBA" id="ARBA00023002"/>
    </source>
</evidence>
<dbReference type="Gene3D" id="3.50.50.60">
    <property type="entry name" value="FAD/NAD(P)-binding domain"/>
    <property type="match status" value="2"/>
</dbReference>
<keyword evidence="8" id="KW-1185">Reference proteome</keyword>
<evidence type="ECO:0000259" key="6">
    <source>
        <dbReference type="Pfam" id="PF05199"/>
    </source>
</evidence>
<dbReference type="GO" id="GO:0050660">
    <property type="term" value="F:flavin adenine dinucleotide binding"/>
    <property type="evidence" value="ECO:0007669"/>
    <property type="project" value="InterPro"/>
</dbReference>
<dbReference type="Proteomes" id="UP000010164">
    <property type="component" value="Unassembled WGS sequence"/>
</dbReference>
<evidence type="ECO:0000256" key="2">
    <source>
        <dbReference type="ARBA" id="ARBA00022630"/>
    </source>
</evidence>
<proteinExistence type="inferred from homology"/>
<feature type="domain" description="Glucose-methanol-choline oxidoreductase N-terminal" evidence="5">
    <location>
        <begin position="46"/>
        <end position="298"/>
    </location>
</feature>
<dbReference type="OrthoDB" id="9787779at2"/>
<dbReference type="Pfam" id="PF05199">
    <property type="entry name" value="GMC_oxred_C"/>
    <property type="match status" value="1"/>
</dbReference>
<dbReference type="PATRIC" id="fig|1177179.3.peg.1118"/>
<gene>
    <name evidence="7" type="ORF">A11A3_05569</name>
</gene>
<feature type="domain" description="Glucose-methanol-choline oxidoreductase C-terminal" evidence="6">
    <location>
        <begin position="377"/>
        <end position="515"/>
    </location>
</feature>
<organism evidence="7 8">
    <name type="scientific">Alcanivorax hongdengensis A-11-3</name>
    <dbReference type="NCBI Taxonomy" id="1177179"/>
    <lineage>
        <taxon>Bacteria</taxon>
        <taxon>Pseudomonadati</taxon>
        <taxon>Pseudomonadota</taxon>
        <taxon>Gammaproteobacteria</taxon>
        <taxon>Oceanospirillales</taxon>
        <taxon>Alcanivoracaceae</taxon>
        <taxon>Alcanivorax</taxon>
    </lineage>
</organism>
<comment type="similarity">
    <text evidence="1">Belongs to the GMC oxidoreductase family.</text>
</comment>
<evidence type="ECO:0000313" key="8">
    <source>
        <dbReference type="Proteomes" id="UP000010164"/>
    </source>
</evidence>
<keyword evidence="3" id="KW-0274">FAD</keyword>
<keyword evidence="4" id="KW-0560">Oxidoreductase</keyword>
<evidence type="ECO:0000256" key="1">
    <source>
        <dbReference type="ARBA" id="ARBA00010790"/>
    </source>
</evidence>
<dbReference type="RefSeq" id="WP_008928298.1">
    <property type="nucleotide sequence ID" value="NZ_AMRJ01000005.1"/>
</dbReference>
<evidence type="ECO:0000259" key="5">
    <source>
        <dbReference type="Pfam" id="PF00732"/>
    </source>
</evidence>
<dbReference type="EMBL" id="AMRJ01000005">
    <property type="protein sequence ID" value="EKF75136.1"/>
    <property type="molecule type" value="Genomic_DNA"/>
</dbReference>
<dbReference type="PANTHER" id="PTHR46056">
    <property type="entry name" value="LONG-CHAIN-ALCOHOL OXIDASE"/>
    <property type="match status" value="1"/>
</dbReference>
<accession>L0WDM5</accession>
<dbReference type="STRING" id="1177179.A11A3_05569"/>
<dbReference type="AlphaFoldDB" id="L0WDM5"/>
<evidence type="ECO:0000313" key="7">
    <source>
        <dbReference type="EMBL" id="EKF75136.1"/>
    </source>
</evidence>
<sequence>MAFVTVARDGVPVTQARDVALDATLGKNFTLKTDVVVVGSGAAGALVAYEMAKAGRDVLVLEAGRYYPSAQFTEHLGDTMTKIYQDQVGQVNTTADVIFVGGACVGGSTVIGGCVMQQPSDAVFDGWAKRHELPQLSAENIKPYFDKVGEQLHVHTNEAHEINACAHKVIQGCEKMKFSWKPAQRNVKQCALTGHCLAGCPSDRKMSSLVTHLPWAAAYGARVFSDTEVVRVLTRNGRANGVEARITDPDSGAHVADMRVDADIVVLAAGAIQTPLIMQRSQLKDTSGQIGRNMTVQPFTQVLGKFPEPLYGFRGALVGVYVDEFTETDGYMILSGLAEPESLLAQGDMRAGKAHLEFMKDYKYYAGVNAFSVDSGRGYVQWDGDPYNGDKTIHWNPNHEEFENIKRSAALAARIFFSGGAEKVFLPTFQSLEADSVFNLDAQLDKVDYGLKGMYTFRANSFSPHGTCRMGADPYQYVVGPNGETHGTAGLFVADASLIPEPLVAPPQWTVQALAQYVSDRINQRADSLFLS</sequence>
<dbReference type="InterPro" id="IPR007867">
    <property type="entry name" value="GMC_OxRtase_C"/>
</dbReference>
<dbReference type="SUPFAM" id="SSF51905">
    <property type="entry name" value="FAD/NAD(P)-binding domain"/>
    <property type="match status" value="1"/>
</dbReference>
<evidence type="ECO:0000256" key="3">
    <source>
        <dbReference type="ARBA" id="ARBA00022827"/>
    </source>
</evidence>
<dbReference type="InterPro" id="IPR000172">
    <property type="entry name" value="GMC_OxRdtase_N"/>
</dbReference>
<dbReference type="PRINTS" id="PR00420">
    <property type="entry name" value="RNGMNOXGNASE"/>
</dbReference>
<reference evidence="7 8" key="1">
    <citation type="journal article" date="2012" name="J. Bacteriol.">
        <title>Genome Sequence of the Alkane-Degrading Bacterium Alcanivorax hongdengensis Type Strain A-11-3.</title>
        <authorList>
            <person name="Lai Q."/>
            <person name="Shao Z."/>
        </authorList>
    </citation>
    <scope>NUCLEOTIDE SEQUENCE [LARGE SCALE GENOMIC DNA]</scope>
    <source>
        <strain evidence="7 8">A-11-3</strain>
    </source>
</reference>
<comment type="caution">
    <text evidence="7">The sequence shown here is derived from an EMBL/GenBank/DDBJ whole genome shotgun (WGS) entry which is preliminary data.</text>
</comment>
<keyword evidence="2" id="KW-0285">Flavoprotein</keyword>